<reference evidence="2" key="1">
    <citation type="journal article" date="2019" name="Int. J. Syst. Evol. Microbiol.">
        <title>The Global Catalogue of Microorganisms (GCM) 10K type strain sequencing project: providing services to taxonomists for standard genome sequencing and annotation.</title>
        <authorList>
            <consortium name="The Broad Institute Genomics Platform"/>
            <consortium name="The Broad Institute Genome Sequencing Center for Infectious Disease"/>
            <person name="Wu L."/>
            <person name="Ma J."/>
        </authorList>
    </citation>
    <scope>NUCLEOTIDE SEQUENCE [LARGE SCALE GENOMIC DNA]</scope>
    <source>
        <strain evidence="2">JCM 4816</strain>
    </source>
</reference>
<evidence type="ECO:0000313" key="2">
    <source>
        <dbReference type="Proteomes" id="UP001501455"/>
    </source>
</evidence>
<dbReference type="Proteomes" id="UP001501455">
    <property type="component" value="Unassembled WGS sequence"/>
</dbReference>
<proteinExistence type="predicted"/>
<evidence type="ECO:0000313" key="1">
    <source>
        <dbReference type="EMBL" id="GAA3504083.1"/>
    </source>
</evidence>
<protein>
    <submittedName>
        <fullName evidence="1">Uncharacterized protein</fullName>
    </submittedName>
</protein>
<keyword evidence="2" id="KW-1185">Reference proteome</keyword>
<comment type="caution">
    <text evidence="1">The sequence shown here is derived from an EMBL/GenBank/DDBJ whole genome shotgun (WGS) entry which is preliminary data.</text>
</comment>
<sequence length="73" mass="8114">MHGDRRARHACHPAPGRCVLDTDGDGAIQRHESIRATAEYYLSNARMPHKWALCDGLLLAVLASFSARRTGER</sequence>
<name>A0ABP6UBH9_9ACTN</name>
<organism evidence="1 2">
    <name type="scientific">Streptomyces prasinosporus</name>
    <dbReference type="NCBI Taxonomy" id="68256"/>
    <lineage>
        <taxon>Bacteria</taxon>
        <taxon>Bacillati</taxon>
        <taxon>Actinomycetota</taxon>
        <taxon>Actinomycetes</taxon>
        <taxon>Kitasatosporales</taxon>
        <taxon>Streptomycetaceae</taxon>
        <taxon>Streptomyces</taxon>
        <taxon>Streptomyces albogriseolus group</taxon>
    </lineage>
</organism>
<gene>
    <name evidence="1" type="ORF">GCM10019016_111960</name>
</gene>
<dbReference type="EMBL" id="BAAAXF010000081">
    <property type="protein sequence ID" value="GAA3504083.1"/>
    <property type="molecule type" value="Genomic_DNA"/>
</dbReference>
<accession>A0ABP6UBH9</accession>